<accession>A0AAU7CTN1</accession>
<dbReference type="AlphaFoldDB" id="A0AAU7CTN1"/>
<organism evidence="1">
    <name type="scientific">Singulisphaera sp. Ch08</name>
    <dbReference type="NCBI Taxonomy" id="3120278"/>
    <lineage>
        <taxon>Bacteria</taxon>
        <taxon>Pseudomonadati</taxon>
        <taxon>Planctomycetota</taxon>
        <taxon>Planctomycetia</taxon>
        <taxon>Isosphaerales</taxon>
        <taxon>Isosphaeraceae</taxon>
        <taxon>Singulisphaera</taxon>
    </lineage>
</organism>
<name>A0AAU7CTN1_9BACT</name>
<dbReference type="EMBL" id="CP155447">
    <property type="protein sequence ID" value="XBH08041.1"/>
    <property type="molecule type" value="Genomic_DNA"/>
</dbReference>
<evidence type="ECO:0000313" key="1">
    <source>
        <dbReference type="EMBL" id="XBH08041.1"/>
    </source>
</evidence>
<gene>
    <name evidence="1" type="ORF">V5E97_18990</name>
</gene>
<reference evidence="1" key="1">
    <citation type="submission" date="2024-05" db="EMBL/GenBank/DDBJ databases">
        <title>Planctomycetes of the genus Singulisphaera possess chitinolytic capabilities.</title>
        <authorList>
            <person name="Ivanova A."/>
        </authorList>
    </citation>
    <scope>NUCLEOTIDE SEQUENCE</scope>
    <source>
        <strain evidence="1">Ch08T</strain>
    </source>
</reference>
<protein>
    <submittedName>
        <fullName evidence="1">Uncharacterized protein</fullName>
    </submittedName>
</protein>
<dbReference type="RefSeq" id="WP_406700877.1">
    <property type="nucleotide sequence ID" value="NZ_CP155447.1"/>
</dbReference>
<proteinExistence type="predicted"/>
<sequence>MTWPGTLALLVSTNESRGYLRPGLLLKPAETMAVGAGNAESNIAAETKANNLNIINVGAT</sequence>